<dbReference type="Proteomes" id="UP001597168">
    <property type="component" value="Unassembled WGS sequence"/>
</dbReference>
<gene>
    <name evidence="2" type="ORF">ACFQ3T_05385</name>
</gene>
<organism evidence="2 3">
    <name type="scientific">Saccharothrix hoggarensis</name>
    <dbReference type="NCBI Taxonomy" id="913853"/>
    <lineage>
        <taxon>Bacteria</taxon>
        <taxon>Bacillati</taxon>
        <taxon>Actinomycetota</taxon>
        <taxon>Actinomycetes</taxon>
        <taxon>Pseudonocardiales</taxon>
        <taxon>Pseudonocardiaceae</taxon>
        <taxon>Saccharothrix</taxon>
    </lineage>
</organism>
<keyword evidence="3" id="KW-1185">Reference proteome</keyword>
<dbReference type="EMBL" id="JBHTLK010000015">
    <property type="protein sequence ID" value="MFD1146549.1"/>
    <property type="molecule type" value="Genomic_DNA"/>
</dbReference>
<accession>A0ABW3QNC7</accession>
<dbReference type="Gene3D" id="3.40.630.30">
    <property type="match status" value="1"/>
</dbReference>
<dbReference type="RefSeq" id="WP_380720488.1">
    <property type="nucleotide sequence ID" value="NZ_JBHTLK010000015.1"/>
</dbReference>
<evidence type="ECO:0000313" key="2">
    <source>
        <dbReference type="EMBL" id="MFD1146549.1"/>
    </source>
</evidence>
<reference evidence="3" key="1">
    <citation type="journal article" date="2019" name="Int. J. Syst. Evol. Microbiol.">
        <title>The Global Catalogue of Microorganisms (GCM) 10K type strain sequencing project: providing services to taxonomists for standard genome sequencing and annotation.</title>
        <authorList>
            <consortium name="The Broad Institute Genomics Platform"/>
            <consortium name="The Broad Institute Genome Sequencing Center for Infectious Disease"/>
            <person name="Wu L."/>
            <person name="Ma J."/>
        </authorList>
    </citation>
    <scope>NUCLEOTIDE SEQUENCE [LARGE SCALE GENOMIC DNA]</scope>
    <source>
        <strain evidence="3">CCUG 60214</strain>
    </source>
</reference>
<feature type="compositionally biased region" description="Basic and acidic residues" evidence="1">
    <location>
        <begin position="87"/>
        <end position="98"/>
    </location>
</feature>
<protein>
    <submittedName>
        <fullName evidence="2">Uncharacterized protein</fullName>
    </submittedName>
</protein>
<proteinExistence type="predicted"/>
<evidence type="ECO:0000256" key="1">
    <source>
        <dbReference type="SAM" id="MobiDB-lite"/>
    </source>
</evidence>
<sequence>MRLTRLTPADREELAEAWWRADDDTLFQRFCGAAPPVTPALLAHLTDLDHVRRCAIAARDATGRGVAIARYEATGEPGAASGNVSTTREEVSRCDRGKRTPGPYWRAWLGRVPGTSQQELEQAAAIARRTRRNR</sequence>
<comment type="caution">
    <text evidence="2">The sequence shown here is derived from an EMBL/GenBank/DDBJ whole genome shotgun (WGS) entry which is preliminary data.</text>
</comment>
<evidence type="ECO:0000313" key="3">
    <source>
        <dbReference type="Proteomes" id="UP001597168"/>
    </source>
</evidence>
<name>A0ABW3QNC7_9PSEU</name>
<feature type="region of interest" description="Disordered" evidence="1">
    <location>
        <begin position="76"/>
        <end position="98"/>
    </location>
</feature>